<evidence type="ECO:0000256" key="1">
    <source>
        <dbReference type="SAM" id="Phobius"/>
    </source>
</evidence>
<feature type="transmembrane region" description="Helical" evidence="1">
    <location>
        <begin position="27"/>
        <end position="45"/>
    </location>
</feature>
<gene>
    <name evidence="2" type="ORF">OS889_01475</name>
</gene>
<evidence type="ECO:0000313" key="3">
    <source>
        <dbReference type="Proteomes" id="UP001570511"/>
    </source>
</evidence>
<sequence length="115" mass="12046">MDRHLALGLAVGVAVGAALYVLLVPDWFVAVGTAAVYAGAAYFALATDASLLGEWLRFDDRADRLGRAVGLFGLSVSPLAFASYYGGRSAAFALVVWFMGVLAFLLLAAKASESR</sequence>
<keyword evidence="3" id="KW-1185">Reference proteome</keyword>
<dbReference type="AlphaFoldDB" id="A0ABD5M6Z1"/>
<protein>
    <submittedName>
        <fullName evidence="2">Uncharacterized protein</fullName>
    </submittedName>
</protein>
<dbReference type="EMBL" id="JBGNYA010000001">
    <property type="protein sequence ID" value="MFA1609677.1"/>
    <property type="molecule type" value="Genomic_DNA"/>
</dbReference>
<proteinExistence type="predicted"/>
<keyword evidence="1" id="KW-0472">Membrane</keyword>
<name>A0ABD5M6Z1_9EURY</name>
<reference evidence="2 3" key="1">
    <citation type="submission" date="2024-08" db="EMBL/GenBank/DDBJ databases">
        <title>Halobellus sp. MBLA0158 whole genome sequence.</title>
        <authorList>
            <person name="Hwang C.Y."/>
            <person name="Cho E.-S."/>
            <person name="Seo M.-J."/>
        </authorList>
    </citation>
    <scope>NUCLEOTIDE SEQUENCE [LARGE SCALE GENOMIC DNA]</scope>
    <source>
        <strain evidence="2 3">MBLA0158</strain>
    </source>
</reference>
<comment type="caution">
    <text evidence="2">The sequence shown here is derived from an EMBL/GenBank/DDBJ whole genome shotgun (WGS) entry which is preliminary data.</text>
</comment>
<organism evidence="2 3">
    <name type="scientific">Halobellus rubicundus</name>
    <dbReference type="NCBI Taxonomy" id="2996466"/>
    <lineage>
        <taxon>Archaea</taxon>
        <taxon>Methanobacteriati</taxon>
        <taxon>Methanobacteriota</taxon>
        <taxon>Stenosarchaea group</taxon>
        <taxon>Halobacteria</taxon>
        <taxon>Halobacteriales</taxon>
        <taxon>Haloferacaceae</taxon>
        <taxon>Halobellus</taxon>
    </lineage>
</organism>
<keyword evidence="1" id="KW-0812">Transmembrane</keyword>
<feature type="transmembrane region" description="Helical" evidence="1">
    <location>
        <begin position="65"/>
        <end position="85"/>
    </location>
</feature>
<feature type="transmembrane region" description="Helical" evidence="1">
    <location>
        <begin position="91"/>
        <end position="109"/>
    </location>
</feature>
<keyword evidence="1" id="KW-1133">Transmembrane helix</keyword>
<accession>A0ABD5M6Z1</accession>
<evidence type="ECO:0000313" key="2">
    <source>
        <dbReference type="EMBL" id="MFA1609677.1"/>
    </source>
</evidence>
<dbReference type="RefSeq" id="WP_372386709.1">
    <property type="nucleotide sequence ID" value="NZ_JBGNYA010000001.1"/>
</dbReference>
<dbReference type="Proteomes" id="UP001570511">
    <property type="component" value="Unassembled WGS sequence"/>
</dbReference>